<organism evidence="2 3">
    <name type="scientific">Hungatella hathewayi DSM 13479</name>
    <dbReference type="NCBI Taxonomy" id="566550"/>
    <lineage>
        <taxon>Bacteria</taxon>
        <taxon>Bacillati</taxon>
        <taxon>Bacillota</taxon>
        <taxon>Clostridia</taxon>
        <taxon>Lachnospirales</taxon>
        <taxon>Lachnospiraceae</taxon>
        <taxon>Hungatella</taxon>
    </lineage>
</organism>
<gene>
    <name evidence="2" type="ORF">CLOSTHATH_01512</name>
</gene>
<dbReference type="HOGENOM" id="CLU_3062326_0_0_9"/>
<accession>D3AD34</accession>
<evidence type="ECO:0000313" key="3">
    <source>
        <dbReference type="Proteomes" id="UP000004968"/>
    </source>
</evidence>
<dbReference type="AlphaFoldDB" id="D3AD34"/>
<evidence type="ECO:0000313" key="2">
    <source>
        <dbReference type="EMBL" id="EFD00300.1"/>
    </source>
</evidence>
<reference evidence="2 3" key="1">
    <citation type="submission" date="2010-01" db="EMBL/GenBank/DDBJ databases">
        <authorList>
            <person name="Weinstock G."/>
            <person name="Sodergren E."/>
            <person name="Clifton S."/>
            <person name="Fulton L."/>
            <person name="Fulton B."/>
            <person name="Courtney L."/>
            <person name="Fronick C."/>
            <person name="Harrison M."/>
            <person name="Strong C."/>
            <person name="Farmer C."/>
            <person name="Delahaunty K."/>
            <person name="Markovic C."/>
            <person name="Hall O."/>
            <person name="Minx P."/>
            <person name="Tomlinson C."/>
            <person name="Mitreva M."/>
            <person name="Nelson J."/>
            <person name="Hou S."/>
            <person name="Wollam A."/>
            <person name="Pepin K.H."/>
            <person name="Johnson M."/>
            <person name="Bhonagiri V."/>
            <person name="Nash W.E."/>
            <person name="Warren W."/>
            <person name="Chinwalla A."/>
            <person name="Mardis E.R."/>
            <person name="Wilson R.K."/>
        </authorList>
    </citation>
    <scope>NUCLEOTIDE SEQUENCE [LARGE SCALE GENOMIC DNA]</scope>
    <source>
        <strain evidence="2 3">DSM 13479</strain>
    </source>
</reference>
<keyword evidence="1" id="KW-1133">Transmembrane helix</keyword>
<feature type="transmembrane region" description="Helical" evidence="1">
    <location>
        <begin position="22"/>
        <end position="41"/>
    </location>
</feature>
<keyword evidence="1" id="KW-0812">Transmembrane</keyword>
<sequence length="53" mass="6560">MIDKKAIPMGQPFILTIKTYKWLIYVFYNIFEKLFLLNSLFSRLKVINWFYHL</sequence>
<evidence type="ECO:0000256" key="1">
    <source>
        <dbReference type="SAM" id="Phobius"/>
    </source>
</evidence>
<name>D3AD34_9FIRM</name>
<dbReference type="Proteomes" id="UP000004968">
    <property type="component" value="Unassembled WGS sequence"/>
</dbReference>
<dbReference type="EMBL" id="ACIO01000104">
    <property type="protein sequence ID" value="EFD00300.1"/>
    <property type="molecule type" value="Genomic_DNA"/>
</dbReference>
<protein>
    <submittedName>
        <fullName evidence="2">Uncharacterized protein</fullName>
    </submittedName>
</protein>
<comment type="caution">
    <text evidence="2">The sequence shown here is derived from an EMBL/GenBank/DDBJ whole genome shotgun (WGS) entry which is preliminary data.</text>
</comment>
<proteinExistence type="predicted"/>
<keyword evidence="1" id="KW-0472">Membrane</keyword>